<dbReference type="AlphaFoldDB" id="A0A813SG15"/>
<dbReference type="GO" id="GO:0016757">
    <property type="term" value="F:glycosyltransferase activity"/>
    <property type="evidence" value="ECO:0007669"/>
    <property type="project" value="InterPro"/>
</dbReference>
<keyword evidence="1" id="KW-1133">Transmembrane helix</keyword>
<comment type="caution">
    <text evidence="3">The sequence shown here is derived from an EMBL/GenBank/DDBJ whole genome shotgun (WGS) entry which is preliminary data.</text>
</comment>
<dbReference type="Pfam" id="PF04577">
    <property type="entry name" value="Glyco_transf_61"/>
    <property type="match status" value="1"/>
</dbReference>
<protein>
    <recommendedName>
        <fullName evidence="2">Glycosyltransferase 61 catalytic domain-containing protein</fullName>
    </recommendedName>
</protein>
<dbReference type="InterPro" id="IPR049625">
    <property type="entry name" value="Glyco_transf_61_cat"/>
</dbReference>
<feature type="domain" description="Glycosyltransferase 61 catalytic" evidence="2">
    <location>
        <begin position="176"/>
        <end position="366"/>
    </location>
</feature>
<gene>
    <name evidence="3" type="ORF">IZO911_LOCUS6819</name>
    <name evidence="4" type="ORF">KXQ929_LOCUS9855</name>
</gene>
<feature type="transmembrane region" description="Helical" evidence="1">
    <location>
        <begin position="6"/>
        <end position="26"/>
    </location>
</feature>
<evidence type="ECO:0000313" key="5">
    <source>
        <dbReference type="Proteomes" id="UP000663860"/>
    </source>
</evidence>
<name>A0A813SG15_9BILA</name>
<keyword evidence="1" id="KW-0472">Membrane</keyword>
<proteinExistence type="predicted"/>
<dbReference type="EMBL" id="CAJNOE010000043">
    <property type="protein sequence ID" value="CAF0798920.1"/>
    <property type="molecule type" value="Genomic_DNA"/>
</dbReference>
<evidence type="ECO:0000256" key="1">
    <source>
        <dbReference type="SAM" id="Phobius"/>
    </source>
</evidence>
<evidence type="ECO:0000313" key="3">
    <source>
        <dbReference type="EMBL" id="CAF0798920.1"/>
    </source>
</evidence>
<dbReference type="Proteomes" id="UP000663860">
    <property type="component" value="Unassembled WGS sequence"/>
</dbReference>
<accession>A0A813SG15</accession>
<dbReference type="EMBL" id="CAJOBB010000457">
    <property type="protein sequence ID" value="CAF3683763.1"/>
    <property type="molecule type" value="Genomic_DNA"/>
</dbReference>
<evidence type="ECO:0000313" key="4">
    <source>
        <dbReference type="EMBL" id="CAF3683763.1"/>
    </source>
</evidence>
<sequence>MFYRPLRLLKIISIVLFLIIIIYQLYKISFNLKKYKFIRKEQIISAVSPSSPIPTISINPNEDFQEITETLPPFYVRLPNFSDDEAKSWFYNSTYYQINSKKCPHNSCEKYGVLFNDPKEHLSVKLSFVKNGLYLNDDCGYNYGDDAVRRGFENDNDLKTIYDKLFIYTVPDGWSFQHFLDGIGPKLSHSSSYLKKYPDAKVLILKGARFDRSVKEIWSMLGVEESSRIIHHNGNNEIGARLLINPCRTPGIHPRLWHNAREMYWSISNITKSSSESERKNFIYIQRTATNAMNGGRLILNDDLFMNLLKEYCLKKNLNFIQYDHSKDSNHIRYRIELFYNSKYIIGVHSGALSNMNFAQSSTTLIEIMPYRPLKSSLPMTCSMFNPVDLKACAGYILYTQSQLLNQTYWILPTAVNNDGNMNVDLNRMKKLLEQI</sequence>
<evidence type="ECO:0000259" key="2">
    <source>
        <dbReference type="Pfam" id="PF04577"/>
    </source>
</evidence>
<organism evidence="3 5">
    <name type="scientific">Adineta steineri</name>
    <dbReference type="NCBI Taxonomy" id="433720"/>
    <lineage>
        <taxon>Eukaryota</taxon>
        <taxon>Metazoa</taxon>
        <taxon>Spiralia</taxon>
        <taxon>Gnathifera</taxon>
        <taxon>Rotifera</taxon>
        <taxon>Eurotatoria</taxon>
        <taxon>Bdelloidea</taxon>
        <taxon>Adinetida</taxon>
        <taxon>Adinetidae</taxon>
        <taxon>Adineta</taxon>
    </lineage>
</organism>
<keyword evidence="1" id="KW-0812">Transmembrane</keyword>
<reference evidence="3" key="1">
    <citation type="submission" date="2021-02" db="EMBL/GenBank/DDBJ databases">
        <authorList>
            <person name="Nowell W R."/>
        </authorList>
    </citation>
    <scope>NUCLEOTIDE SEQUENCE</scope>
</reference>
<dbReference type="Proteomes" id="UP000663868">
    <property type="component" value="Unassembled WGS sequence"/>
</dbReference>